<comment type="caution">
    <text evidence="2">The sequence shown here is derived from an EMBL/GenBank/DDBJ whole genome shotgun (WGS) entry which is preliminary data.</text>
</comment>
<reference evidence="2 3" key="1">
    <citation type="submission" date="2021-03" db="EMBL/GenBank/DDBJ databases">
        <title>Succinivibrio sp. nov. isolated from feces of cow.</title>
        <authorList>
            <person name="Choi J.-Y."/>
        </authorList>
    </citation>
    <scope>NUCLEOTIDE SEQUENCE [LARGE SCALE GENOMIC DNA]</scope>
    <source>
        <strain evidence="2 3">AGMB01872</strain>
    </source>
</reference>
<dbReference type="Proteomes" id="UP000731465">
    <property type="component" value="Unassembled WGS sequence"/>
</dbReference>
<evidence type="ECO:0000313" key="2">
    <source>
        <dbReference type="EMBL" id="MBW7570980.1"/>
    </source>
</evidence>
<organism evidence="2 3">
    <name type="scientific">Succinivibrio faecicola</name>
    <dbReference type="NCBI Taxonomy" id="2820300"/>
    <lineage>
        <taxon>Bacteria</taxon>
        <taxon>Pseudomonadati</taxon>
        <taxon>Pseudomonadota</taxon>
        <taxon>Gammaproteobacteria</taxon>
        <taxon>Aeromonadales</taxon>
        <taxon>Succinivibrionaceae</taxon>
        <taxon>Succinivibrio</taxon>
    </lineage>
</organism>
<keyword evidence="1" id="KW-0175">Coiled coil</keyword>
<gene>
    <name evidence="2" type="ORF">J5V48_08745</name>
</gene>
<keyword evidence="3" id="KW-1185">Reference proteome</keyword>
<dbReference type="EMBL" id="JAGFNY010000040">
    <property type="protein sequence ID" value="MBW7570980.1"/>
    <property type="molecule type" value="Genomic_DNA"/>
</dbReference>
<evidence type="ECO:0000313" key="3">
    <source>
        <dbReference type="Proteomes" id="UP000731465"/>
    </source>
</evidence>
<dbReference type="RefSeq" id="WP_219938204.1">
    <property type="nucleotide sequence ID" value="NZ_JAGFNY010000040.1"/>
</dbReference>
<proteinExistence type="predicted"/>
<name>A0ABS7DJF5_9GAMM</name>
<sequence length="493" mass="57268">MNFISDFSRYNSLLEVNNTWKLLRAKSAPFVISFLKNIFAKEREVPYEYARANLKEFLDELVNKLTPEERKQSAKDYLRDWMDRGWIRELDNKIFMTDAAQKAIEFCDRLENKVVSTSATHLEILQQEVQKLYVQISENKRLRIKELNAQIKELQAEKKLISEGKESRLNDYQKQEKIKAVYDMASRLPSDFRKLEEETVDIARKIRVQMIENSQTKGQLLSDVLAQENIQRRTEYGAAYEGFFALICEEDVCSNFKKQIDYILSKPIAKYLDKKQQNFLHTLTDVLVNECDRVRRIRNRIDENLRSYLESSDYKENQIVTSLISLLEQEAVKFKDKDFNLYTKEMNLTLEKAGVKVTSIDSLAAALKVPEKEVSLGSLEEHQNSNAISDDILRQLDTVRLSDVRTKIRELIGNTSQMSVGEILQKVQLRYGLEEIVAYVRVAREMNKDEIVDNEEIVVKVPSTQGLKQLKVKLPKIVLTSQQVRNQDKASGV</sequence>
<feature type="coiled-coil region" evidence="1">
    <location>
        <begin position="122"/>
        <end position="164"/>
    </location>
</feature>
<evidence type="ECO:0000256" key="1">
    <source>
        <dbReference type="SAM" id="Coils"/>
    </source>
</evidence>
<dbReference type="Pfam" id="PF11855">
    <property type="entry name" value="DUF3375"/>
    <property type="match status" value="1"/>
</dbReference>
<accession>A0ABS7DJF5</accession>
<protein>
    <submittedName>
        <fullName evidence="2">DUF3375 family protein</fullName>
    </submittedName>
</protein>
<dbReference type="InterPro" id="IPR021804">
    <property type="entry name" value="DUF3375"/>
</dbReference>